<dbReference type="AlphaFoldDB" id="A0A1U6GT10"/>
<keyword evidence="3" id="KW-1185">Reference proteome</keyword>
<proteinExistence type="predicted"/>
<dbReference type="SUPFAM" id="SSF159594">
    <property type="entry name" value="XCC0632-like"/>
    <property type="match status" value="1"/>
</dbReference>
<dbReference type="Gene3D" id="3.40.50.10610">
    <property type="entry name" value="ABC-type transport auxiliary lipoprotein component"/>
    <property type="match status" value="1"/>
</dbReference>
<evidence type="ECO:0000313" key="2">
    <source>
        <dbReference type="EMBL" id="SLJ86624.1"/>
    </source>
</evidence>
<feature type="domain" description="ABC-type transport auxiliary lipoprotein component" evidence="1">
    <location>
        <begin position="53"/>
        <end position="205"/>
    </location>
</feature>
<protein>
    <submittedName>
        <fullName evidence="2">Cholesterol transport system auxiliary component</fullName>
    </submittedName>
</protein>
<evidence type="ECO:0000259" key="1">
    <source>
        <dbReference type="Pfam" id="PF03886"/>
    </source>
</evidence>
<dbReference type="Pfam" id="PF03886">
    <property type="entry name" value="ABC_trans_aux"/>
    <property type="match status" value="1"/>
</dbReference>
<accession>A0A1U6GT10</accession>
<name>A0A1U6GT10_9SPHN</name>
<evidence type="ECO:0000313" key="3">
    <source>
        <dbReference type="Proteomes" id="UP000190989"/>
    </source>
</evidence>
<dbReference type="EMBL" id="FVZE01000001">
    <property type="protein sequence ID" value="SLJ86624.1"/>
    <property type="molecule type" value="Genomic_DNA"/>
</dbReference>
<organism evidence="2 3">
    <name type="scientific">Novosphingobium mathurense</name>
    <dbReference type="NCBI Taxonomy" id="428990"/>
    <lineage>
        <taxon>Bacteria</taxon>
        <taxon>Pseudomonadati</taxon>
        <taxon>Pseudomonadota</taxon>
        <taxon>Alphaproteobacteria</taxon>
        <taxon>Sphingomonadales</taxon>
        <taxon>Sphingomonadaceae</taxon>
        <taxon>Novosphingobium</taxon>
    </lineage>
</organism>
<gene>
    <name evidence="2" type="ORF">SAMN06295987_101313</name>
</gene>
<dbReference type="InterPro" id="IPR005586">
    <property type="entry name" value="ABC_trans_aux"/>
</dbReference>
<sequence length="211" mass="22522">MTEMSMGNAMSGWLKSGAWRGAMIAAACLALPGCISLGAKVPEQLIKLTPDVSAPAGATASGQLSDAIVVLDPEADRSLDVLRVPVQINESSVAYLKDASWIEKPTRQFRNLLAETLRGQTGKLVVEGGDFEVTGKTLIGGRLLNMGYDAPSSSVVVRFDAMRRVPGGEIVTRRFESVVNNVEPKADWVGPALNQAANDVARQVAQWVKED</sequence>
<reference evidence="3" key="1">
    <citation type="submission" date="2017-02" db="EMBL/GenBank/DDBJ databases">
        <authorList>
            <person name="Varghese N."/>
            <person name="Submissions S."/>
        </authorList>
    </citation>
    <scope>NUCLEOTIDE SEQUENCE [LARGE SCALE GENOMIC DNA]</scope>
    <source>
        <strain evidence="3">SM117</strain>
    </source>
</reference>
<dbReference type="Proteomes" id="UP000190989">
    <property type="component" value="Unassembled WGS sequence"/>
</dbReference>
<dbReference type="STRING" id="428990.SAMN06295987_101313"/>